<evidence type="ECO:0000259" key="2">
    <source>
        <dbReference type="Pfam" id="PF26604"/>
    </source>
</evidence>
<dbReference type="RefSeq" id="WP_183466413.1">
    <property type="nucleotide sequence ID" value="NZ_JACHVU010000001.1"/>
</dbReference>
<sequence length="103" mass="10867">MIAAALGWVGTVGTLLAYLMVSRGWLQSNSRRYAVLNIVGGMLGGSAGALYGAWPSAVSNFVWAAVGVVTVNAALRRKTVVPATRVTVTHHWSGPRQDCLCSH</sequence>
<evidence type="ECO:0000313" key="3">
    <source>
        <dbReference type="EMBL" id="MBB2989165.1"/>
    </source>
</evidence>
<accession>A0A839Q460</accession>
<gene>
    <name evidence="3" type="ORF">FHR72_000622</name>
</gene>
<feature type="transmembrane region" description="Helical" evidence="1">
    <location>
        <begin position="6"/>
        <end position="26"/>
    </location>
</feature>
<feature type="transmembrane region" description="Helical" evidence="1">
    <location>
        <begin position="33"/>
        <end position="51"/>
    </location>
</feature>
<keyword evidence="1" id="KW-1133">Transmembrane helix</keyword>
<dbReference type="InterPro" id="IPR058058">
    <property type="entry name" value="CBU_0592-like"/>
</dbReference>
<evidence type="ECO:0000256" key="1">
    <source>
        <dbReference type="SAM" id="Phobius"/>
    </source>
</evidence>
<protein>
    <recommendedName>
        <fullName evidence="2">CBU-0592-like domain-containing protein</fullName>
    </recommendedName>
</protein>
<proteinExistence type="predicted"/>
<name>A0A839Q460_MYCIR</name>
<dbReference type="NCBIfam" id="NF047864">
    <property type="entry name" value="CBU_0592_membra"/>
    <property type="match status" value="1"/>
</dbReference>
<feature type="domain" description="CBU-0592-like" evidence="2">
    <location>
        <begin position="4"/>
        <end position="77"/>
    </location>
</feature>
<reference evidence="3 4" key="1">
    <citation type="submission" date="2020-08" db="EMBL/GenBank/DDBJ databases">
        <title>The Agave Microbiome: Exploring the role of microbial communities in plant adaptations to desert environments.</title>
        <authorList>
            <person name="Partida-Martinez L.P."/>
        </authorList>
    </citation>
    <scope>NUCLEOTIDE SEQUENCE [LARGE SCALE GENOMIC DNA]</scope>
    <source>
        <strain evidence="3 4">AT2.18</strain>
    </source>
</reference>
<evidence type="ECO:0000313" key="4">
    <source>
        <dbReference type="Proteomes" id="UP000550501"/>
    </source>
</evidence>
<keyword evidence="1" id="KW-0472">Membrane</keyword>
<dbReference type="AlphaFoldDB" id="A0A839Q460"/>
<dbReference type="EMBL" id="JACHVU010000001">
    <property type="protein sequence ID" value="MBB2989165.1"/>
    <property type="molecule type" value="Genomic_DNA"/>
</dbReference>
<organism evidence="3 4">
    <name type="scientific">Mycolicibacterium iranicum</name>
    <name type="common">Mycobacterium iranicum</name>
    <dbReference type="NCBI Taxonomy" id="912594"/>
    <lineage>
        <taxon>Bacteria</taxon>
        <taxon>Bacillati</taxon>
        <taxon>Actinomycetota</taxon>
        <taxon>Actinomycetes</taxon>
        <taxon>Mycobacteriales</taxon>
        <taxon>Mycobacteriaceae</taxon>
        <taxon>Mycolicibacterium</taxon>
    </lineage>
</organism>
<keyword evidence="4" id="KW-1185">Reference proteome</keyword>
<keyword evidence="1" id="KW-0812">Transmembrane</keyword>
<feature type="transmembrane region" description="Helical" evidence="1">
    <location>
        <begin position="57"/>
        <end position="75"/>
    </location>
</feature>
<dbReference type="Proteomes" id="UP000550501">
    <property type="component" value="Unassembled WGS sequence"/>
</dbReference>
<comment type="caution">
    <text evidence="3">The sequence shown here is derived from an EMBL/GenBank/DDBJ whole genome shotgun (WGS) entry which is preliminary data.</text>
</comment>
<dbReference type="Pfam" id="PF26604">
    <property type="entry name" value="CBU_0592"/>
    <property type="match status" value="1"/>
</dbReference>